<dbReference type="InterPro" id="IPR025591">
    <property type="entry name" value="RloB"/>
</dbReference>
<sequence>MRKRGVPGGDSAPRPGAGDRRKNKVVFIVCEGQTERSYFHFLNHRYGAVHNFQIQLTPRKVTEGQQFNGYKPVPAVREAIRFKKNTAGIKNTEFWAVFDRDENDDIYEAYRLARQNGINIAFSHPHFELWLWLHFASGSPGRLGGDRTLIPAKLRRVKEFEDFEKFVEPHHFDELSRGDRQAKAVKLARRLVSGCPSGRCAPASELGLNGHAANCDVLLRDPSTDVYLLLEVLGVFS</sequence>
<comment type="caution">
    <text evidence="1">The sequence shown here is derived from an EMBL/GenBank/DDBJ whole genome shotgun (WGS) entry which is preliminary data.</text>
</comment>
<dbReference type="RefSeq" id="WP_345558632.1">
    <property type="nucleotide sequence ID" value="NZ_BAABDQ010000001.1"/>
</dbReference>
<dbReference type="Proteomes" id="UP001500630">
    <property type="component" value="Unassembled WGS sequence"/>
</dbReference>
<gene>
    <name evidence="1" type="ORF">GCM10022419_007670</name>
</gene>
<dbReference type="EMBL" id="BAABDQ010000001">
    <property type="protein sequence ID" value="GAA3531052.1"/>
    <property type="molecule type" value="Genomic_DNA"/>
</dbReference>
<evidence type="ECO:0008006" key="3">
    <source>
        <dbReference type="Google" id="ProtNLM"/>
    </source>
</evidence>
<organism evidence="1 2">
    <name type="scientific">Nonomuraea rosea</name>
    <dbReference type="NCBI Taxonomy" id="638574"/>
    <lineage>
        <taxon>Bacteria</taxon>
        <taxon>Bacillati</taxon>
        <taxon>Actinomycetota</taxon>
        <taxon>Actinomycetes</taxon>
        <taxon>Streptosporangiales</taxon>
        <taxon>Streptosporangiaceae</taxon>
        <taxon>Nonomuraea</taxon>
    </lineage>
</organism>
<evidence type="ECO:0000313" key="2">
    <source>
        <dbReference type="Proteomes" id="UP001500630"/>
    </source>
</evidence>
<protein>
    <recommendedName>
        <fullName evidence="3">RloB domain-containing protein</fullName>
    </recommendedName>
</protein>
<keyword evidence="2" id="KW-1185">Reference proteome</keyword>
<dbReference type="Pfam" id="PF13707">
    <property type="entry name" value="RloB"/>
    <property type="match status" value="1"/>
</dbReference>
<name>A0ABP6VAF4_9ACTN</name>
<proteinExistence type="predicted"/>
<evidence type="ECO:0000313" key="1">
    <source>
        <dbReference type="EMBL" id="GAA3531052.1"/>
    </source>
</evidence>
<accession>A0ABP6VAF4</accession>
<reference evidence="2" key="1">
    <citation type="journal article" date="2019" name="Int. J. Syst. Evol. Microbiol.">
        <title>The Global Catalogue of Microorganisms (GCM) 10K type strain sequencing project: providing services to taxonomists for standard genome sequencing and annotation.</title>
        <authorList>
            <consortium name="The Broad Institute Genomics Platform"/>
            <consortium name="The Broad Institute Genome Sequencing Center for Infectious Disease"/>
            <person name="Wu L."/>
            <person name="Ma J."/>
        </authorList>
    </citation>
    <scope>NUCLEOTIDE SEQUENCE [LARGE SCALE GENOMIC DNA]</scope>
    <source>
        <strain evidence="2">JCM 17326</strain>
    </source>
</reference>